<evidence type="ECO:0000256" key="1">
    <source>
        <dbReference type="SAM" id="MobiDB-lite"/>
    </source>
</evidence>
<sequence>MHYYIHEKTREIYAYETAIDRRELVPITEAEVDEILNPPPTPEQLTEKQQDVQR</sequence>
<feature type="region of interest" description="Disordered" evidence="1">
    <location>
        <begin position="34"/>
        <end position="54"/>
    </location>
</feature>
<name>A0A3D9UDQ4_9GAMM</name>
<evidence type="ECO:0000313" key="3">
    <source>
        <dbReference type="Proteomes" id="UP000256294"/>
    </source>
</evidence>
<proteinExistence type="predicted"/>
<comment type="caution">
    <text evidence="2">The sequence shown here is derived from an EMBL/GenBank/DDBJ whole genome shotgun (WGS) entry which is preliminary data.</text>
</comment>
<reference evidence="2 3" key="1">
    <citation type="submission" date="2018-08" db="EMBL/GenBank/DDBJ databases">
        <title>Genomic Encyclopedia of Archaeal and Bacterial Type Strains, Phase II (KMG-II): from individual species to whole genera.</title>
        <authorList>
            <person name="Goeker M."/>
        </authorList>
    </citation>
    <scope>NUCLEOTIDE SEQUENCE [LARGE SCALE GENOMIC DNA]</scope>
    <source>
        <strain evidence="2 3">DSM 17905</strain>
    </source>
</reference>
<dbReference type="Proteomes" id="UP000256294">
    <property type="component" value="Unassembled WGS sequence"/>
</dbReference>
<organism evidence="2 3">
    <name type="scientific">Xenorhabdus cabanillasii</name>
    <dbReference type="NCBI Taxonomy" id="351673"/>
    <lineage>
        <taxon>Bacteria</taxon>
        <taxon>Pseudomonadati</taxon>
        <taxon>Pseudomonadota</taxon>
        <taxon>Gammaproteobacteria</taxon>
        <taxon>Enterobacterales</taxon>
        <taxon>Morganellaceae</taxon>
        <taxon>Xenorhabdus</taxon>
    </lineage>
</organism>
<gene>
    <name evidence="2" type="ORF">BDD26_2437</name>
</gene>
<dbReference type="AlphaFoldDB" id="A0A3D9UDQ4"/>
<feature type="compositionally biased region" description="Basic and acidic residues" evidence="1">
    <location>
        <begin position="45"/>
        <end position="54"/>
    </location>
</feature>
<dbReference type="EMBL" id="QTUB01000001">
    <property type="protein sequence ID" value="REF27628.1"/>
    <property type="molecule type" value="Genomic_DNA"/>
</dbReference>
<keyword evidence="3" id="KW-1185">Reference proteome</keyword>
<accession>A0A3D9UDQ4</accession>
<evidence type="ECO:0000313" key="2">
    <source>
        <dbReference type="EMBL" id="REF27628.1"/>
    </source>
</evidence>
<protein>
    <submittedName>
        <fullName evidence="2">Uncharacterized protein</fullName>
    </submittedName>
</protein>